<comment type="caution">
    <text evidence="2">The sequence shown here is derived from an EMBL/GenBank/DDBJ whole genome shotgun (WGS) entry which is preliminary data.</text>
</comment>
<dbReference type="EMBL" id="CAJOBG010000607">
    <property type="protein sequence ID" value="CAF3835750.1"/>
    <property type="molecule type" value="Genomic_DNA"/>
</dbReference>
<organism evidence="2 3">
    <name type="scientific">Rotaria magnacalcarata</name>
    <dbReference type="NCBI Taxonomy" id="392030"/>
    <lineage>
        <taxon>Eukaryota</taxon>
        <taxon>Metazoa</taxon>
        <taxon>Spiralia</taxon>
        <taxon>Gnathifera</taxon>
        <taxon>Rotifera</taxon>
        <taxon>Eurotatoria</taxon>
        <taxon>Bdelloidea</taxon>
        <taxon>Philodinida</taxon>
        <taxon>Philodinidae</taxon>
        <taxon>Rotaria</taxon>
    </lineage>
</organism>
<evidence type="ECO:0000313" key="1">
    <source>
        <dbReference type="EMBL" id="CAF3835750.1"/>
    </source>
</evidence>
<gene>
    <name evidence="1" type="ORF">OVN521_LOCUS5938</name>
    <name evidence="2" type="ORF">UXM345_LOCUS9846</name>
</gene>
<accession>A0A819GL00</accession>
<keyword evidence="4" id="KW-1185">Reference proteome</keyword>
<reference evidence="2" key="1">
    <citation type="submission" date="2021-02" db="EMBL/GenBank/DDBJ databases">
        <authorList>
            <person name="Nowell W R."/>
        </authorList>
    </citation>
    <scope>NUCLEOTIDE SEQUENCE</scope>
</reference>
<proteinExistence type="predicted"/>
<dbReference type="EMBL" id="CAJOBF010000914">
    <property type="protein sequence ID" value="CAF3888072.1"/>
    <property type="molecule type" value="Genomic_DNA"/>
</dbReference>
<evidence type="ECO:0000313" key="3">
    <source>
        <dbReference type="Proteomes" id="UP000663842"/>
    </source>
</evidence>
<protein>
    <submittedName>
        <fullName evidence="2">Uncharacterized protein</fullName>
    </submittedName>
</protein>
<sequence length="430" mass="49828">MFTQTFQMAKLSIPMCTVCGLNADYEADEPTVHYACGHLEHSECFFNHHPHNLFRYAASYLFLIFYDMDHYQSKTFQTEMDYRSYDKTKVNSRFTEKFSTIHDLCCDIWEQIFEYFEVIDLFMTLRSITMAADQVLFNDNNGYFLRGLTLGVAVTYLPERIPLYRIISLTLHENVDLKIIEHCSELRSLKLIGENEWITYVVKTAAPINSKLIQLTIITPIIRSLPKLLTSIVSIPSLRRLEIHTDDLTESSRDCTFASVPLEIEQFVLNSSSIMDWNNLLCMLSKFFRTRLLNISLIDCNHKSIPSFIFYNLRNITIGLLEVSFDWIIQLVATIPCLVKLKLTGLVEKDGYVVDQKWISLFESAPLLTRIFVNVSLQQVGESYHCENIQAPLCALNLKLVCNDGDDCYLYDGQIHLWWSLRGVIIKQYS</sequence>
<name>A0A819GL00_9BILA</name>
<dbReference type="AlphaFoldDB" id="A0A819GL00"/>
<evidence type="ECO:0000313" key="4">
    <source>
        <dbReference type="Proteomes" id="UP000663866"/>
    </source>
</evidence>
<dbReference type="Proteomes" id="UP000663842">
    <property type="component" value="Unassembled WGS sequence"/>
</dbReference>
<evidence type="ECO:0000313" key="2">
    <source>
        <dbReference type="EMBL" id="CAF3888072.1"/>
    </source>
</evidence>
<dbReference type="Proteomes" id="UP000663866">
    <property type="component" value="Unassembled WGS sequence"/>
</dbReference>